<dbReference type="AlphaFoldDB" id="A0AAV5LVL7"/>
<dbReference type="Proteomes" id="UP001054252">
    <property type="component" value="Unassembled WGS sequence"/>
</dbReference>
<keyword evidence="3" id="KW-1185">Reference proteome</keyword>
<reference evidence="2 3" key="1">
    <citation type="journal article" date="2021" name="Commun. Biol.">
        <title>The genome of Shorea leprosula (Dipterocarpaceae) highlights the ecological relevance of drought in aseasonal tropical rainforests.</title>
        <authorList>
            <person name="Ng K.K.S."/>
            <person name="Kobayashi M.J."/>
            <person name="Fawcett J.A."/>
            <person name="Hatakeyama M."/>
            <person name="Paape T."/>
            <person name="Ng C.H."/>
            <person name="Ang C.C."/>
            <person name="Tnah L.H."/>
            <person name="Lee C.T."/>
            <person name="Nishiyama T."/>
            <person name="Sese J."/>
            <person name="O'Brien M.J."/>
            <person name="Copetti D."/>
            <person name="Mohd Noor M.I."/>
            <person name="Ong R.C."/>
            <person name="Putra M."/>
            <person name="Sireger I.Z."/>
            <person name="Indrioko S."/>
            <person name="Kosugi Y."/>
            <person name="Izuno A."/>
            <person name="Isagi Y."/>
            <person name="Lee S.L."/>
            <person name="Shimizu K.K."/>
        </authorList>
    </citation>
    <scope>NUCLEOTIDE SEQUENCE [LARGE SCALE GENOMIC DNA]</scope>
    <source>
        <strain evidence="2">214</strain>
    </source>
</reference>
<accession>A0AAV5LVL7</accession>
<proteinExistence type="predicted"/>
<organism evidence="2 3">
    <name type="scientific">Rubroshorea leprosula</name>
    <dbReference type="NCBI Taxonomy" id="152421"/>
    <lineage>
        <taxon>Eukaryota</taxon>
        <taxon>Viridiplantae</taxon>
        <taxon>Streptophyta</taxon>
        <taxon>Embryophyta</taxon>
        <taxon>Tracheophyta</taxon>
        <taxon>Spermatophyta</taxon>
        <taxon>Magnoliopsida</taxon>
        <taxon>eudicotyledons</taxon>
        <taxon>Gunneridae</taxon>
        <taxon>Pentapetalae</taxon>
        <taxon>rosids</taxon>
        <taxon>malvids</taxon>
        <taxon>Malvales</taxon>
        <taxon>Dipterocarpaceae</taxon>
        <taxon>Rubroshorea</taxon>
    </lineage>
</organism>
<sequence>MVDFLENNPVRIGYGFGQFLEVGVTVSVVVTVHVMVTVYGLLFTH</sequence>
<evidence type="ECO:0000313" key="3">
    <source>
        <dbReference type="Proteomes" id="UP001054252"/>
    </source>
</evidence>
<evidence type="ECO:0000256" key="1">
    <source>
        <dbReference type="SAM" id="Phobius"/>
    </source>
</evidence>
<keyword evidence="1" id="KW-0472">Membrane</keyword>
<protein>
    <submittedName>
        <fullName evidence="2">Uncharacterized protein</fullName>
    </submittedName>
</protein>
<feature type="transmembrane region" description="Helical" evidence="1">
    <location>
        <begin position="20"/>
        <end position="42"/>
    </location>
</feature>
<gene>
    <name evidence="2" type="ORF">SLEP1_g48404</name>
</gene>
<comment type="caution">
    <text evidence="2">The sequence shown here is derived from an EMBL/GenBank/DDBJ whole genome shotgun (WGS) entry which is preliminary data.</text>
</comment>
<keyword evidence="1" id="KW-0812">Transmembrane</keyword>
<evidence type="ECO:0000313" key="2">
    <source>
        <dbReference type="EMBL" id="GKV40803.1"/>
    </source>
</evidence>
<dbReference type="EMBL" id="BPVZ01000144">
    <property type="protein sequence ID" value="GKV40803.1"/>
    <property type="molecule type" value="Genomic_DNA"/>
</dbReference>
<name>A0AAV5LVL7_9ROSI</name>
<keyword evidence="1" id="KW-1133">Transmembrane helix</keyword>